<dbReference type="GO" id="GO:0019693">
    <property type="term" value="P:ribose phosphate metabolic process"/>
    <property type="evidence" value="ECO:0007669"/>
    <property type="project" value="TreeGrafter"/>
</dbReference>
<dbReference type="GO" id="GO:0016462">
    <property type="term" value="F:pyrophosphatase activity"/>
    <property type="evidence" value="ECO:0007669"/>
    <property type="project" value="UniProtKB-ARBA"/>
</dbReference>
<dbReference type="InterPro" id="IPR020084">
    <property type="entry name" value="NUDIX_hydrolase_CS"/>
</dbReference>
<dbReference type="CDD" id="cd03424">
    <property type="entry name" value="NUDIX_ADPRase_Nudt5_UGPPase_Nudt14"/>
    <property type="match status" value="1"/>
</dbReference>
<evidence type="ECO:0000259" key="3">
    <source>
        <dbReference type="PROSITE" id="PS51462"/>
    </source>
</evidence>
<dbReference type="PROSITE" id="PS00893">
    <property type="entry name" value="NUDIX_BOX"/>
    <property type="match status" value="1"/>
</dbReference>
<dbReference type="EMBL" id="DSGB01000005">
    <property type="protein sequence ID" value="HER96236.1"/>
    <property type="molecule type" value="Genomic_DNA"/>
</dbReference>
<feature type="domain" description="Nudix hydrolase" evidence="3">
    <location>
        <begin position="42"/>
        <end position="171"/>
    </location>
</feature>
<protein>
    <submittedName>
        <fullName evidence="4">NUDIX hydrolase</fullName>
    </submittedName>
</protein>
<keyword evidence="1 2" id="KW-0378">Hydrolase</keyword>
<gene>
    <name evidence="4" type="ORF">ENO59_06935</name>
</gene>
<proteinExistence type="inferred from homology"/>
<evidence type="ECO:0000256" key="1">
    <source>
        <dbReference type="ARBA" id="ARBA00022801"/>
    </source>
</evidence>
<name>A0A7V2B0V6_RHOMR</name>
<dbReference type="SUPFAM" id="SSF55811">
    <property type="entry name" value="Nudix"/>
    <property type="match status" value="1"/>
</dbReference>
<dbReference type="InterPro" id="IPR020476">
    <property type="entry name" value="Nudix_hydrolase"/>
</dbReference>
<dbReference type="PANTHER" id="PTHR11839:SF1">
    <property type="entry name" value="ADP-SUGAR PYROPHOSPHATASE"/>
    <property type="match status" value="1"/>
</dbReference>
<organism evidence="4">
    <name type="scientific">Rhodothermus marinus</name>
    <name type="common">Rhodothermus obamensis</name>
    <dbReference type="NCBI Taxonomy" id="29549"/>
    <lineage>
        <taxon>Bacteria</taxon>
        <taxon>Pseudomonadati</taxon>
        <taxon>Rhodothermota</taxon>
        <taxon>Rhodothermia</taxon>
        <taxon>Rhodothermales</taxon>
        <taxon>Rhodothermaceae</taxon>
        <taxon>Rhodothermus</taxon>
    </lineage>
</organism>
<dbReference type="PANTHER" id="PTHR11839">
    <property type="entry name" value="UDP/ADP-SUGAR PYROPHOSPHATASE"/>
    <property type="match status" value="1"/>
</dbReference>
<dbReference type="InterPro" id="IPR000086">
    <property type="entry name" value="NUDIX_hydrolase_dom"/>
</dbReference>
<reference evidence="4" key="1">
    <citation type="journal article" date="2020" name="mSystems">
        <title>Genome- and Community-Level Interaction Insights into Carbon Utilization and Element Cycling Functions of Hydrothermarchaeota in Hydrothermal Sediment.</title>
        <authorList>
            <person name="Zhou Z."/>
            <person name="Liu Y."/>
            <person name="Xu W."/>
            <person name="Pan J."/>
            <person name="Luo Z.H."/>
            <person name="Li M."/>
        </authorList>
    </citation>
    <scope>NUCLEOTIDE SEQUENCE [LARGE SCALE GENOMIC DNA]</scope>
    <source>
        <strain evidence="4">SpSt-143</strain>
    </source>
</reference>
<sequence>MSSKSWKVLQQEYLLHRWWMKLRVDRVQLPNGTEIEEFHVVEYPDWVCVLCLTEEGQLVFVEQYRHGVGTLSLELPAGGVEPGEDPLHAARRELLEETGYEAAVWESLGCFAPDPSKHTNLAHIFVARKARQVGPPCLDPAEEMEIRLLTPSEALRLADEGKILHGIHAAALFWAHFRGILPNGQSGLAR</sequence>
<comment type="similarity">
    <text evidence="2">Belongs to the Nudix hydrolase family.</text>
</comment>
<dbReference type="PROSITE" id="PS51462">
    <property type="entry name" value="NUDIX"/>
    <property type="match status" value="1"/>
</dbReference>
<dbReference type="GO" id="GO:0006753">
    <property type="term" value="P:nucleoside phosphate metabolic process"/>
    <property type="evidence" value="ECO:0007669"/>
    <property type="project" value="TreeGrafter"/>
</dbReference>
<dbReference type="AlphaFoldDB" id="A0A7V2B0V6"/>
<comment type="caution">
    <text evidence="4">The sequence shown here is derived from an EMBL/GenBank/DDBJ whole genome shotgun (WGS) entry which is preliminary data.</text>
</comment>
<accession>A0A7V2B0V6</accession>
<dbReference type="PRINTS" id="PR00502">
    <property type="entry name" value="NUDIXFAMILY"/>
</dbReference>
<evidence type="ECO:0000256" key="2">
    <source>
        <dbReference type="RuleBase" id="RU003476"/>
    </source>
</evidence>
<dbReference type="Pfam" id="PF00293">
    <property type="entry name" value="NUDIX"/>
    <property type="match status" value="1"/>
</dbReference>
<evidence type="ECO:0000313" key="4">
    <source>
        <dbReference type="EMBL" id="HER96236.1"/>
    </source>
</evidence>
<dbReference type="Gene3D" id="3.90.79.10">
    <property type="entry name" value="Nucleoside Triphosphate Pyrophosphohydrolase"/>
    <property type="match status" value="1"/>
</dbReference>
<dbReference type="InterPro" id="IPR015797">
    <property type="entry name" value="NUDIX_hydrolase-like_dom_sf"/>
</dbReference>